<accession>A0A1Q6RAU5</accession>
<dbReference type="CDD" id="cd00565">
    <property type="entry name" value="Ubl_ThiS"/>
    <property type="match status" value="1"/>
</dbReference>
<evidence type="ECO:0000313" key="2">
    <source>
        <dbReference type="Proteomes" id="UP000186777"/>
    </source>
</evidence>
<proteinExistence type="predicted"/>
<comment type="caution">
    <text evidence="1">The sequence shown here is derived from an EMBL/GenBank/DDBJ whole genome shotgun (WGS) entry which is preliminary data.</text>
</comment>
<dbReference type="STRING" id="626940.BHW43_00850"/>
<dbReference type="NCBIfam" id="TIGR01683">
    <property type="entry name" value="thiS"/>
    <property type="match status" value="1"/>
</dbReference>
<dbReference type="InterPro" id="IPR012675">
    <property type="entry name" value="Beta-grasp_dom_sf"/>
</dbReference>
<evidence type="ECO:0000313" key="1">
    <source>
        <dbReference type="EMBL" id="OLA39469.1"/>
    </source>
</evidence>
<sequence length="64" mass="6733">MLINGEEKSLACPTALSELLTQLGYRTAFVAVELNGNIIKQADFGSTTITDADKLEIVSFVGGG</sequence>
<name>A0A1Q6RAU5_9FIRM</name>
<organism evidence="1 2">
    <name type="scientific">Phascolarctobacterium succinatutens</name>
    <dbReference type="NCBI Taxonomy" id="626940"/>
    <lineage>
        <taxon>Bacteria</taxon>
        <taxon>Bacillati</taxon>
        <taxon>Bacillota</taxon>
        <taxon>Negativicutes</taxon>
        <taxon>Acidaminococcales</taxon>
        <taxon>Acidaminococcaceae</taxon>
        <taxon>Phascolarctobacterium</taxon>
    </lineage>
</organism>
<dbReference type="Pfam" id="PF02597">
    <property type="entry name" value="ThiS"/>
    <property type="match status" value="1"/>
</dbReference>
<dbReference type="Gene3D" id="3.10.20.30">
    <property type="match status" value="1"/>
</dbReference>
<protein>
    <submittedName>
        <fullName evidence="1">Thiamine biosynthesis protein ThiS</fullName>
    </submittedName>
</protein>
<dbReference type="SUPFAM" id="SSF54285">
    <property type="entry name" value="MoaD/ThiS"/>
    <property type="match status" value="1"/>
</dbReference>
<gene>
    <name evidence="1" type="ORF">BHW43_00850</name>
</gene>
<dbReference type="RefSeq" id="WP_303679141.1">
    <property type="nucleotide sequence ID" value="NZ_DBGFWM010000006.1"/>
</dbReference>
<dbReference type="AlphaFoldDB" id="A0A1Q6RAU5"/>
<dbReference type="EMBL" id="MNTG01000001">
    <property type="protein sequence ID" value="OLA39469.1"/>
    <property type="molecule type" value="Genomic_DNA"/>
</dbReference>
<dbReference type="PANTHER" id="PTHR34472">
    <property type="entry name" value="SULFUR CARRIER PROTEIN THIS"/>
    <property type="match status" value="1"/>
</dbReference>
<dbReference type="Proteomes" id="UP000186777">
    <property type="component" value="Unassembled WGS sequence"/>
</dbReference>
<dbReference type="InterPro" id="IPR010035">
    <property type="entry name" value="Thi_S"/>
</dbReference>
<dbReference type="PANTHER" id="PTHR34472:SF1">
    <property type="entry name" value="SULFUR CARRIER PROTEIN THIS"/>
    <property type="match status" value="1"/>
</dbReference>
<dbReference type="InterPro" id="IPR016155">
    <property type="entry name" value="Mopterin_synth/thiamin_S_b"/>
</dbReference>
<reference evidence="1 2" key="1">
    <citation type="journal article" date="2016" name="Nat. Biotechnol.">
        <title>Measurement of bacterial replication rates in microbial communities.</title>
        <authorList>
            <person name="Brown C.T."/>
            <person name="Olm M.R."/>
            <person name="Thomas B.C."/>
            <person name="Banfield J.F."/>
        </authorList>
    </citation>
    <scope>NUCLEOTIDE SEQUENCE [LARGE SCALE GENOMIC DNA]</scope>
    <source>
        <strain evidence="1">46_33</strain>
    </source>
</reference>
<dbReference type="InterPro" id="IPR003749">
    <property type="entry name" value="ThiS/MoaD-like"/>
</dbReference>